<protein>
    <submittedName>
        <fullName evidence="2">Uncharacterized protein</fullName>
    </submittedName>
</protein>
<name>A0ABN9RZ60_9DINO</name>
<dbReference type="EMBL" id="CAUYUJ010008702">
    <property type="protein sequence ID" value="CAK0824715.1"/>
    <property type="molecule type" value="Genomic_DNA"/>
</dbReference>
<evidence type="ECO:0000313" key="2">
    <source>
        <dbReference type="EMBL" id="CAK0824715.1"/>
    </source>
</evidence>
<evidence type="ECO:0000256" key="1">
    <source>
        <dbReference type="SAM" id="MobiDB-lite"/>
    </source>
</evidence>
<reference evidence="2" key="1">
    <citation type="submission" date="2023-10" db="EMBL/GenBank/DDBJ databases">
        <authorList>
            <person name="Chen Y."/>
            <person name="Shah S."/>
            <person name="Dougan E. K."/>
            <person name="Thang M."/>
            <person name="Chan C."/>
        </authorList>
    </citation>
    <scope>NUCLEOTIDE SEQUENCE [LARGE SCALE GENOMIC DNA]</scope>
</reference>
<feature type="compositionally biased region" description="Basic residues" evidence="1">
    <location>
        <begin position="143"/>
        <end position="153"/>
    </location>
</feature>
<gene>
    <name evidence="2" type="ORF">PCOR1329_LOCUS25046</name>
</gene>
<accession>A0ABN9RZ60</accession>
<sequence length="202" mass="23009">MVVVRSSTPPLWGMWCQFCTSARTPTPAPPRTFSKSRNRWSRSAVHFDAVESAPSNGLVPVTVCTKAVTFLTSFEGVGGQHGKQTQEELKAAQANALESKYPHEQTQSFKAQHTGQCKRLAGKQKDAQWYIEKIEELSESTRRWPRSATRSRTKSQQQRQQQHSSTPSLRLPPRSHTSPTLTSHMWRSLVESRCSWTRWRQS</sequence>
<keyword evidence="3" id="KW-1185">Reference proteome</keyword>
<evidence type="ECO:0000313" key="3">
    <source>
        <dbReference type="Proteomes" id="UP001189429"/>
    </source>
</evidence>
<comment type="caution">
    <text evidence="2">The sequence shown here is derived from an EMBL/GenBank/DDBJ whole genome shotgun (WGS) entry which is preliminary data.</text>
</comment>
<dbReference type="Proteomes" id="UP001189429">
    <property type="component" value="Unassembled WGS sequence"/>
</dbReference>
<organism evidence="2 3">
    <name type="scientific">Prorocentrum cordatum</name>
    <dbReference type="NCBI Taxonomy" id="2364126"/>
    <lineage>
        <taxon>Eukaryota</taxon>
        <taxon>Sar</taxon>
        <taxon>Alveolata</taxon>
        <taxon>Dinophyceae</taxon>
        <taxon>Prorocentrales</taxon>
        <taxon>Prorocentraceae</taxon>
        <taxon>Prorocentrum</taxon>
    </lineage>
</organism>
<proteinExistence type="predicted"/>
<feature type="region of interest" description="Disordered" evidence="1">
    <location>
        <begin position="140"/>
        <end position="183"/>
    </location>
</feature>
<feature type="compositionally biased region" description="Low complexity" evidence="1">
    <location>
        <begin position="154"/>
        <end position="175"/>
    </location>
</feature>